<dbReference type="Proteomes" id="UP000887159">
    <property type="component" value="Unassembled WGS sequence"/>
</dbReference>
<comment type="subcellular location">
    <subcellularLocation>
        <location evidence="9">Membrane</location>
        <topology evidence="9">Multi-pass membrane protein</topology>
    </subcellularLocation>
    <subcellularLocation>
        <location evidence="1">Mitochondrion inner membrane</location>
        <topology evidence="1">Multi-pass membrane protein</topology>
    </subcellularLocation>
</comment>
<feature type="domain" description="Membrane insertase YidC/Oxa/ALB C-terminal" evidence="12">
    <location>
        <begin position="188"/>
        <end position="377"/>
    </location>
</feature>
<dbReference type="AlphaFoldDB" id="A0A8X6S8Y3"/>
<evidence type="ECO:0000313" key="14">
    <source>
        <dbReference type="Proteomes" id="UP000887159"/>
    </source>
</evidence>
<dbReference type="InterPro" id="IPR028055">
    <property type="entry name" value="YidC/Oxa/ALB_C"/>
</dbReference>
<proteinExistence type="inferred from homology"/>
<evidence type="ECO:0000256" key="8">
    <source>
        <dbReference type="ARBA" id="ARBA00023136"/>
    </source>
</evidence>
<dbReference type="GO" id="GO:0005743">
    <property type="term" value="C:mitochondrial inner membrane"/>
    <property type="evidence" value="ECO:0007669"/>
    <property type="project" value="UniProtKB-SubCell"/>
</dbReference>
<feature type="region of interest" description="Disordered" evidence="10">
    <location>
        <begin position="441"/>
        <end position="477"/>
    </location>
</feature>
<keyword evidence="6 11" id="KW-1133">Transmembrane helix</keyword>
<sequence length="477" mass="52836">MACNKFLNHSKITLSYNLTYKYLRNSSQSSLKLIIKEVPSHQHIAKCQYSTILNSHKSLYRSCYLYTAAKCISPVSLMSTNIDNSQYHIVVTNPSQSSTNSGNLSNSEQFSDISNSVIGSSSSITTEVSNATASTDLSDIAVTISNSLQSTPLFVEPPLSSLDLAHWTPPGLVQMLLEYLHVSWSMPWWGAIVASTLVARILLLPVLIKTQRNTITFSNYMPGLQYLQAKFGEARKAGNSMEASRYAVEISEYMKKHNISPFKTALLPLMQAPVFLSFFLGLRAMAKAPVESMQWGGLGWTIDLTVPDPYYILPILSCTTLYIVLKIGAESGVKLENMQLSRYVLQALPVAALPFCIHFPSAVLYYWVTTNFCTLAIVSVLKIKPIRKFLDLPTQKPVDPKHVLPKKGFVGGIKEAIEDQKVLGAISDRRMMDEMRFRKAGTGPVPRTYSYDPTKARPANAAATASQHSVSAQERKT</sequence>
<keyword evidence="7" id="KW-0496">Mitochondrion</keyword>
<dbReference type="PANTHER" id="PTHR12428">
    <property type="entry name" value="OXA1"/>
    <property type="match status" value="1"/>
</dbReference>
<name>A0A8X6S8Y3_TRICX</name>
<evidence type="ECO:0000256" key="10">
    <source>
        <dbReference type="SAM" id="MobiDB-lite"/>
    </source>
</evidence>
<keyword evidence="14" id="KW-1185">Reference proteome</keyword>
<feature type="compositionally biased region" description="Low complexity" evidence="10">
    <location>
        <begin position="456"/>
        <end position="465"/>
    </location>
</feature>
<protein>
    <submittedName>
        <fullName evidence="13">Mitochondrial inner membrane protein OXA1L</fullName>
    </submittedName>
</protein>
<evidence type="ECO:0000256" key="1">
    <source>
        <dbReference type="ARBA" id="ARBA00004448"/>
    </source>
</evidence>
<dbReference type="InterPro" id="IPR001708">
    <property type="entry name" value="YidC/ALB3/OXA1/COX18"/>
</dbReference>
<feature type="transmembrane region" description="Helical" evidence="11">
    <location>
        <begin position="340"/>
        <end position="357"/>
    </location>
</feature>
<organism evidence="13 14">
    <name type="scientific">Trichonephila clavipes</name>
    <name type="common">Golden silk orbweaver</name>
    <name type="synonym">Nephila clavipes</name>
    <dbReference type="NCBI Taxonomy" id="2585209"/>
    <lineage>
        <taxon>Eukaryota</taxon>
        <taxon>Metazoa</taxon>
        <taxon>Ecdysozoa</taxon>
        <taxon>Arthropoda</taxon>
        <taxon>Chelicerata</taxon>
        <taxon>Arachnida</taxon>
        <taxon>Araneae</taxon>
        <taxon>Araneomorphae</taxon>
        <taxon>Entelegynae</taxon>
        <taxon>Araneoidea</taxon>
        <taxon>Nephilidae</taxon>
        <taxon>Trichonephila</taxon>
    </lineage>
</organism>
<evidence type="ECO:0000256" key="7">
    <source>
        <dbReference type="ARBA" id="ARBA00023128"/>
    </source>
</evidence>
<feature type="transmembrane region" description="Helical" evidence="11">
    <location>
        <begin position="363"/>
        <end position="381"/>
    </location>
</feature>
<comment type="caution">
    <text evidence="13">The sequence shown here is derived from an EMBL/GenBank/DDBJ whole genome shotgun (WGS) entry which is preliminary data.</text>
</comment>
<keyword evidence="8 11" id="KW-0472">Membrane</keyword>
<feature type="compositionally biased region" description="Polar residues" evidence="10">
    <location>
        <begin position="466"/>
        <end position="477"/>
    </location>
</feature>
<dbReference type="CDD" id="cd20069">
    <property type="entry name" value="5TM_Oxa1-like"/>
    <property type="match status" value="1"/>
</dbReference>
<reference evidence="13" key="1">
    <citation type="submission" date="2020-08" db="EMBL/GenBank/DDBJ databases">
        <title>Multicomponent nature underlies the extraordinary mechanical properties of spider dragline silk.</title>
        <authorList>
            <person name="Kono N."/>
            <person name="Nakamura H."/>
            <person name="Mori M."/>
            <person name="Yoshida Y."/>
            <person name="Ohtoshi R."/>
            <person name="Malay A.D."/>
            <person name="Moran D.A.P."/>
            <person name="Tomita M."/>
            <person name="Numata K."/>
            <person name="Arakawa K."/>
        </authorList>
    </citation>
    <scope>NUCLEOTIDE SEQUENCE</scope>
</reference>
<keyword evidence="3 9" id="KW-0812">Transmembrane</keyword>
<dbReference type="EMBL" id="BMAU01021233">
    <property type="protein sequence ID" value="GFY02658.1"/>
    <property type="molecule type" value="Genomic_DNA"/>
</dbReference>
<feature type="transmembrane region" description="Helical" evidence="11">
    <location>
        <begin position="265"/>
        <end position="286"/>
    </location>
</feature>
<gene>
    <name evidence="13" type="primary">Oxa1l</name>
    <name evidence="13" type="ORF">TNCV_3505381</name>
</gene>
<dbReference type="NCBIfam" id="TIGR03592">
    <property type="entry name" value="yidC_oxa1_cterm"/>
    <property type="match status" value="1"/>
</dbReference>
<evidence type="ECO:0000259" key="12">
    <source>
        <dbReference type="Pfam" id="PF02096"/>
    </source>
</evidence>
<evidence type="ECO:0000256" key="2">
    <source>
        <dbReference type="ARBA" id="ARBA00009877"/>
    </source>
</evidence>
<evidence type="ECO:0000256" key="6">
    <source>
        <dbReference type="ARBA" id="ARBA00022989"/>
    </source>
</evidence>
<evidence type="ECO:0000313" key="13">
    <source>
        <dbReference type="EMBL" id="GFY02658.1"/>
    </source>
</evidence>
<evidence type="ECO:0000256" key="5">
    <source>
        <dbReference type="ARBA" id="ARBA00022946"/>
    </source>
</evidence>
<evidence type="ECO:0000256" key="4">
    <source>
        <dbReference type="ARBA" id="ARBA00022792"/>
    </source>
</evidence>
<comment type="similarity">
    <text evidence="2 9">Belongs to the OXA1/ALB3/YidC family.</text>
</comment>
<evidence type="ECO:0000256" key="3">
    <source>
        <dbReference type="ARBA" id="ARBA00022692"/>
    </source>
</evidence>
<accession>A0A8X6S8Y3</accession>
<dbReference type="GO" id="GO:0032977">
    <property type="term" value="F:membrane insertase activity"/>
    <property type="evidence" value="ECO:0007669"/>
    <property type="project" value="InterPro"/>
</dbReference>
<dbReference type="GO" id="GO:0032979">
    <property type="term" value="P:protein insertion into mitochondrial inner membrane from matrix"/>
    <property type="evidence" value="ECO:0007669"/>
    <property type="project" value="TreeGrafter"/>
</dbReference>
<evidence type="ECO:0000256" key="11">
    <source>
        <dbReference type="SAM" id="Phobius"/>
    </source>
</evidence>
<dbReference type="Pfam" id="PF02096">
    <property type="entry name" value="60KD_IMP"/>
    <property type="match status" value="1"/>
</dbReference>
<dbReference type="PANTHER" id="PTHR12428:SF66">
    <property type="entry name" value="MITOCHONDRIAL INNER MEMBRANE PROTEIN OXA1L"/>
    <property type="match status" value="1"/>
</dbReference>
<keyword evidence="4" id="KW-0999">Mitochondrion inner membrane</keyword>
<evidence type="ECO:0000256" key="9">
    <source>
        <dbReference type="RuleBase" id="RU003945"/>
    </source>
</evidence>
<feature type="transmembrane region" description="Helical" evidence="11">
    <location>
        <begin position="310"/>
        <end position="328"/>
    </location>
</feature>
<keyword evidence="5" id="KW-0809">Transit peptide</keyword>
<feature type="transmembrane region" description="Helical" evidence="11">
    <location>
        <begin position="188"/>
        <end position="208"/>
    </location>
</feature>